<accession>Q0TWE9</accession>
<evidence type="ECO:0000313" key="2">
    <source>
        <dbReference type="EMBL" id="EAT76448.1"/>
    </source>
</evidence>
<dbReference type="InParanoid" id="Q0TWE9"/>
<evidence type="ECO:0000256" key="1">
    <source>
        <dbReference type="SAM" id="Phobius"/>
    </source>
</evidence>
<gene>
    <name evidence="2" type="ORF">SNOG_16264</name>
</gene>
<dbReference type="KEGG" id="pno:SNOG_16264"/>
<reference evidence="3" key="1">
    <citation type="journal article" date="2007" name="Plant Cell">
        <title>Dothideomycete-plant interactions illuminated by genome sequencing and EST analysis of the wheat pathogen Stagonospora nodorum.</title>
        <authorList>
            <person name="Hane J.K."/>
            <person name="Lowe R.G."/>
            <person name="Solomon P.S."/>
            <person name="Tan K.C."/>
            <person name="Schoch C.L."/>
            <person name="Spatafora J.W."/>
            <person name="Crous P.W."/>
            <person name="Kodira C."/>
            <person name="Birren B.W."/>
            <person name="Galagan J.E."/>
            <person name="Torriani S.F."/>
            <person name="McDonald B.A."/>
            <person name="Oliver R.P."/>
        </authorList>
    </citation>
    <scope>NUCLEOTIDE SEQUENCE [LARGE SCALE GENOMIC DNA]</scope>
    <source>
        <strain evidence="3">SN15 / ATCC MYA-4574 / FGSC 10173</strain>
    </source>
</reference>
<keyword evidence="1" id="KW-0472">Membrane</keyword>
<dbReference type="VEuPathDB" id="FungiDB:JI435_162640"/>
<dbReference type="GeneID" id="5983318"/>
<feature type="transmembrane region" description="Helical" evidence="1">
    <location>
        <begin position="43"/>
        <end position="61"/>
    </location>
</feature>
<keyword evidence="1" id="KW-1133">Transmembrane helix</keyword>
<evidence type="ECO:0000313" key="3">
    <source>
        <dbReference type="Proteomes" id="UP000001055"/>
    </source>
</evidence>
<keyword evidence="1" id="KW-0812">Transmembrane</keyword>
<dbReference type="AlphaFoldDB" id="Q0TWE9"/>
<dbReference type="Proteomes" id="UP000001055">
    <property type="component" value="Unassembled WGS sequence"/>
</dbReference>
<protein>
    <submittedName>
        <fullName evidence="2">Uncharacterized protein</fullName>
    </submittedName>
</protein>
<organism evidence="2 3">
    <name type="scientific">Phaeosphaeria nodorum (strain SN15 / ATCC MYA-4574 / FGSC 10173)</name>
    <name type="common">Glume blotch fungus</name>
    <name type="synonym">Parastagonospora nodorum</name>
    <dbReference type="NCBI Taxonomy" id="321614"/>
    <lineage>
        <taxon>Eukaryota</taxon>
        <taxon>Fungi</taxon>
        <taxon>Dikarya</taxon>
        <taxon>Ascomycota</taxon>
        <taxon>Pezizomycotina</taxon>
        <taxon>Dothideomycetes</taxon>
        <taxon>Pleosporomycetidae</taxon>
        <taxon>Pleosporales</taxon>
        <taxon>Pleosporineae</taxon>
        <taxon>Phaeosphaeriaceae</taxon>
        <taxon>Parastagonospora</taxon>
    </lineage>
</organism>
<dbReference type="EMBL" id="CH445368">
    <property type="protein sequence ID" value="EAT76448.1"/>
    <property type="molecule type" value="Genomic_DNA"/>
</dbReference>
<sequence>MEGPLSSNQPSACMTSLCLFKRMSHNTRQPSDFQAINGVDPNLYVVPLMVLTPIIITSMIYRKLGCIACAVPYTMGIGVVVGLFLISQTITERVLLADQFFRRHIQHTHRASVRSQTWAMYKTAVMLSKPRIQNISDAMCRANTKDKENPQEAAQEQWYIAEDSNGGFDVVDRSTDWDGKTTESRSTWDMLILLGQVYRRPSQPQMLGQ</sequence>
<proteinExistence type="predicted"/>
<name>Q0TWE9_PHANO</name>
<dbReference type="RefSeq" id="XP_001806388.1">
    <property type="nucleotide sequence ID" value="XM_001806336.1"/>
</dbReference>
<feature type="transmembrane region" description="Helical" evidence="1">
    <location>
        <begin position="68"/>
        <end position="86"/>
    </location>
</feature>